<feature type="region of interest" description="Disordered" evidence="1">
    <location>
        <begin position="18"/>
        <end position="39"/>
    </location>
</feature>
<protein>
    <submittedName>
        <fullName evidence="2">Uncharacterized protein</fullName>
    </submittedName>
</protein>
<dbReference type="EnsemblPlants" id="ONIVA01G06570.1">
    <property type="protein sequence ID" value="ONIVA01G06570.1"/>
    <property type="gene ID" value="ONIVA01G06570"/>
</dbReference>
<organism evidence="2">
    <name type="scientific">Oryza nivara</name>
    <name type="common">Indian wild rice</name>
    <name type="synonym">Oryza sativa f. spontanea</name>
    <dbReference type="NCBI Taxonomy" id="4536"/>
    <lineage>
        <taxon>Eukaryota</taxon>
        <taxon>Viridiplantae</taxon>
        <taxon>Streptophyta</taxon>
        <taxon>Embryophyta</taxon>
        <taxon>Tracheophyta</taxon>
        <taxon>Spermatophyta</taxon>
        <taxon>Magnoliopsida</taxon>
        <taxon>Liliopsida</taxon>
        <taxon>Poales</taxon>
        <taxon>Poaceae</taxon>
        <taxon>BOP clade</taxon>
        <taxon>Oryzoideae</taxon>
        <taxon>Oryzeae</taxon>
        <taxon>Oryzinae</taxon>
        <taxon>Oryza</taxon>
    </lineage>
</organism>
<sequence>MAHGAGACQAADRVVRGKELAGRPRTDVREGGGRANAGWRMPELEEVAVAATFRLRPHRTSDARSATPAPHPSVSAPATEVAGEGSKGGSSGWELLQKLLPPPEVRRPGSHQGTYSPRACLSLERNCLVSISSAPCQLRIRTLATWTARMTAFCCCDSGGAMAAEMSTHGESSSKKEVEEVLVPDAVPQDANATDESSVGKASGRDSDGGRIAISQHLRTSLWWSQRRRSGSVRDGPAAHAPHP</sequence>
<reference evidence="2" key="2">
    <citation type="submission" date="2018-04" db="EMBL/GenBank/DDBJ databases">
        <title>OnivRS2 (Oryza nivara Reference Sequence Version 2).</title>
        <authorList>
            <person name="Zhang J."/>
            <person name="Kudrna D."/>
            <person name="Lee S."/>
            <person name="Talag J."/>
            <person name="Rajasekar S."/>
            <person name="Welchert J."/>
            <person name="Hsing Y.-I."/>
            <person name="Wing R.A."/>
        </authorList>
    </citation>
    <scope>NUCLEOTIDE SEQUENCE [LARGE SCALE GENOMIC DNA]</scope>
</reference>
<feature type="region of interest" description="Disordered" evidence="1">
    <location>
        <begin position="225"/>
        <end position="244"/>
    </location>
</feature>
<evidence type="ECO:0000313" key="2">
    <source>
        <dbReference type="EnsemblPlants" id="ONIVA01G06570.1"/>
    </source>
</evidence>
<dbReference type="Gramene" id="ONIVA01G06570.1">
    <property type="protein sequence ID" value="ONIVA01G06570.1"/>
    <property type="gene ID" value="ONIVA01G06570"/>
</dbReference>
<accession>A0A0E0FHE2</accession>
<evidence type="ECO:0000256" key="1">
    <source>
        <dbReference type="SAM" id="MobiDB-lite"/>
    </source>
</evidence>
<evidence type="ECO:0000313" key="3">
    <source>
        <dbReference type="Proteomes" id="UP000006591"/>
    </source>
</evidence>
<proteinExistence type="predicted"/>
<feature type="region of interest" description="Disordered" evidence="1">
    <location>
        <begin position="58"/>
        <end position="94"/>
    </location>
</feature>
<name>A0A0E0FHE2_ORYNI</name>
<keyword evidence="3" id="KW-1185">Reference proteome</keyword>
<dbReference type="HOGENOM" id="CLU_1139550_0_0_1"/>
<feature type="compositionally biased region" description="Basic and acidic residues" evidence="1">
    <location>
        <begin position="18"/>
        <end position="32"/>
    </location>
</feature>
<dbReference type="AlphaFoldDB" id="A0A0E0FHE2"/>
<reference evidence="2" key="1">
    <citation type="submission" date="2015-04" db="UniProtKB">
        <authorList>
            <consortium name="EnsemblPlants"/>
        </authorList>
    </citation>
    <scope>IDENTIFICATION</scope>
    <source>
        <strain evidence="2">SL10</strain>
    </source>
</reference>
<feature type="region of interest" description="Disordered" evidence="1">
    <location>
        <begin position="186"/>
        <end position="212"/>
    </location>
</feature>
<dbReference type="Proteomes" id="UP000006591">
    <property type="component" value="Chromosome 1"/>
</dbReference>